<protein>
    <submittedName>
        <fullName evidence="2">Uncharacterized protein</fullName>
    </submittedName>
</protein>
<organism evidence="2 3">
    <name type="scientific">Streptomyces zagrosensis</name>
    <dbReference type="NCBI Taxonomy" id="1042984"/>
    <lineage>
        <taxon>Bacteria</taxon>
        <taxon>Bacillati</taxon>
        <taxon>Actinomycetota</taxon>
        <taxon>Actinomycetes</taxon>
        <taxon>Kitasatosporales</taxon>
        <taxon>Streptomycetaceae</taxon>
        <taxon>Streptomyces</taxon>
    </lineage>
</organism>
<accession>A0A7W9V231</accession>
<comment type="caution">
    <text evidence="2">The sequence shown here is derived from an EMBL/GenBank/DDBJ whole genome shotgun (WGS) entry which is preliminary data.</text>
</comment>
<keyword evidence="3" id="KW-1185">Reference proteome</keyword>
<gene>
    <name evidence="2" type="ORF">FHS42_006921</name>
</gene>
<reference evidence="2 3" key="1">
    <citation type="submission" date="2020-08" db="EMBL/GenBank/DDBJ databases">
        <title>Genomic Encyclopedia of Type Strains, Phase III (KMG-III): the genomes of soil and plant-associated and newly described type strains.</title>
        <authorList>
            <person name="Whitman W."/>
        </authorList>
    </citation>
    <scope>NUCLEOTIDE SEQUENCE [LARGE SCALE GENOMIC DNA]</scope>
    <source>
        <strain evidence="2 3">CECT 8305</strain>
    </source>
</reference>
<feature type="compositionally biased region" description="Low complexity" evidence="1">
    <location>
        <begin position="147"/>
        <end position="168"/>
    </location>
</feature>
<sequence length="175" mass="18398">MRAPDDPDLAYGQLTRLVRAGTYRYLTHGHGSPIMLVHAATAPNAVLRTLPVLPRELWGPSLRAVWCAVAALTTAYGPKAPAAPSRDAEKWAATMTADEVFAQAAAHGDEHVIKFADTALEVAAGAPDGDHRAQTAALYAQSAVEPGLASSTTPTTRTARGVRGTRSAWGTHGQH</sequence>
<name>A0A7W9V231_9ACTN</name>
<evidence type="ECO:0000313" key="2">
    <source>
        <dbReference type="EMBL" id="MBB5939825.1"/>
    </source>
</evidence>
<dbReference type="AlphaFoldDB" id="A0A7W9V231"/>
<feature type="region of interest" description="Disordered" evidence="1">
    <location>
        <begin position="147"/>
        <end position="175"/>
    </location>
</feature>
<dbReference type="EMBL" id="JACHJL010000028">
    <property type="protein sequence ID" value="MBB5939825.1"/>
    <property type="molecule type" value="Genomic_DNA"/>
</dbReference>
<proteinExistence type="predicted"/>
<evidence type="ECO:0000313" key="3">
    <source>
        <dbReference type="Proteomes" id="UP000588098"/>
    </source>
</evidence>
<dbReference type="Proteomes" id="UP000588098">
    <property type="component" value="Unassembled WGS sequence"/>
</dbReference>
<evidence type="ECO:0000256" key="1">
    <source>
        <dbReference type="SAM" id="MobiDB-lite"/>
    </source>
</evidence>